<dbReference type="GO" id="GO:0006227">
    <property type="term" value="P:dUDP biosynthetic process"/>
    <property type="evidence" value="ECO:0007669"/>
    <property type="project" value="TreeGrafter"/>
</dbReference>
<evidence type="ECO:0000256" key="3">
    <source>
        <dbReference type="ARBA" id="ARBA00017144"/>
    </source>
</evidence>
<comment type="function">
    <text evidence="11 12">Phosphorylation of dTMP to form dTDP in both de novo and salvage pathways of dTTP synthesis.</text>
</comment>
<evidence type="ECO:0000313" key="15">
    <source>
        <dbReference type="Proteomes" id="UP000094379"/>
    </source>
</evidence>
<evidence type="ECO:0000256" key="9">
    <source>
        <dbReference type="ARBA" id="ARBA00029962"/>
    </source>
</evidence>
<dbReference type="NCBIfam" id="TIGR00041">
    <property type="entry name" value="DTMP_kinase"/>
    <property type="match status" value="1"/>
</dbReference>
<evidence type="ECO:0000256" key="12">
    <source>
        <dbReference type="HAMAP-Rule" id="MF_00165"/>
    </source>
</evidence>
<dbReference type="InterPro" id="IPR027417">
    <property type="entry name" value="P-loop_NTPase"/>
</dbReference>
<organism evidence="14 15">
    <name type="scientific">Methylophaga muralis</name>
    <dbReference type="NCBI Taxonomy" id="291169"/>
    <lineage>
        <taxon>Bacteria</taxon>
        <taxon>Pseudomonadati</taxon>
        <taxon>Pseudomonadota</taxon>
        <taxon>Gammaproteobacteria</taxon>
        <taxon>Thiotrichales</taxon>
        <taxon>Piscirickettsiaceae</taxon>
        <taxon>Methylophaga</taxon>
    </lineage>
</organism>
<evidence type="ECO:0000256" key="8">
    <source>
        <dbReference type="ARBA" id="ARBA00022840"/>
    </source>
</evidence>
<dbReference type="Gene3D" id="3.40.50.300">
    <property type="entry name" value="P-loop containing nucleotide triphosphate hydrolases"/>
    <property type="match status" value="1"/>
</dbReference>
<keyword evidence="7 12" id="KW-0418">Kinase</keyword>
<dbReference type="AlphaFoldDB" id="A0A1E3GTS8"/>
<evidence type="ECO:0000313" key="14">
    <source>
        <dbReference type="EMBL" id="ODN67468.1"/>
    </source>
</evidence>
<dbReference type="GO" id="GO:0006233">
    <property type="term" value="P:dTDP biosynthetic process"/>
    <property type="evidence" value="ECO:0007669"/>
    <property type="project" value="InterPro"/>
</dbReference>
<dbReference type="PANTHER" id="PTHR10344">
    <property type="entry name" value="THYMIDYLATE KINASE"/>
    <property type="match status" value="1"/>
</dbReference>
<comment type="caution">
    <text evidence="14">The sequence shown here is derived from an EMBL/GenBank/DDBJ whole genome shotgun (WGS) entry which is preliminary data.</text>
</comment>
<dbReference type="GO" id="GO:0005524">
    <property type="term" value="F:ATP binding"/>
    <property type="evidence" value="ECO:0007669"/>
    <property type="project" value="UniProtKB-UniRule"/>
</dbReference>
<dbReference type="Pfam" id="PF02223">
    <property type="entry name" value="Thymidylate_kin"/>
    <property type="match status" value="1"/>
</dbReference>
<evidence type="ECO:0000256" key="10">
    <source>
        <dbReference type="ARBA" id="ARBA00048743"/>
    </source>
</evidence>
<keyword evidence="8 12" id="KW-0067">ATP-binding</keyword>
<dbReference type="GO" id="GO:0005829">
    <property type="term" value="C:cytosol"/>
    <property type="evidence" value="ECO:0007669"/>
    <property type="project" value="TreeGrafter"/>
</dbReference>
<evidence type="ECO:0000256" key="7">
    <source>
        <dbReference type="ARBA" id="ARBA00022777"/>
    </source>
</evidence>
<reference evidence="14 15" key="1">
    <citation type="submission" date="2016-07" db="EMBL/GenBank/DDBJ databases">
        <title>Draft Genome Sequence of Methylophaga muralis Bur 1.</title>
        <authorList>
            <person name="Vasilenko O.V."/>
            <person name="Doronina N.V."/>
            <person name="Shmareva M.N."/>
            <person name="Tarlachkov S.V."/>
            <person name="Mustakhimov I."/>
            <person name="Trotsenko Y.A."/>
        </authorList>
    </citation>
    <scope>NUCLEOTIDE SEQUENCE [LARGE SCALE GENOMIC DNA]</scope>
    <source>
        <strain evidence="14 15">Bur 1</strain>
    </source>
</reference>
<dbReference type="Proteomes" id="UP000094379">
    <property type="component" value="Unassembled WGS sequence"/>
</dbReference>
<evidence type="ECO:0000256" key="11">
    <source>
        <dbReference type="ARBA" id="ARBA00057735"/>
    </source>
</evidence>
<protein>
    <recommendedName>
        <fullName evidence="3 12">Thymidylate kinase</fullName>
        <ecNumber evidence="2 12">2.7.4.9</ecNumber>
    </recommendedName>
    <alternativeName>
        <fullName evidence="9 12">dTMP kinase</fullName>
    </alternativeName>
</protein>
<keyword evidence="15" id="KW-1185">Reference proteome</keyword>
<evidence type="ECO:0000256" key="6">
    <source>
        <dbReference type="ARBA" id="ARBA00022741"/>
    </source>
</evidence>
<keyword evidence="4 12" id="KW-0808">Transferase</keyword>
<dbReference type="GO" id="GO:0006235">
    <property type="term" value="P:dTTP biosynthetic process"/>
    <property type="evidence" value="ECO:0007669"/>
    <property type="project" value="UniProtKB-UniRule"/>
</dbReference>
<dbReference type="PANTHER" id="PTHR10344:SF4">
    <property type="entry name" value="UMP-CMP KINASE 2, MITOCHONDRIAL"/>
    <property type="match status" value="1"/>
</dbReference>
<comment type="catalytic activity">
    <reaction evidence="10 12">
        <text>dTMP + ATP = dTDP + ADP</text>
        <dbReference type="Rhea" id="RHEA:13517"/>
        <dbReference type="ChEBI" id="CHEBI:30616"/>
        <dbReference type="ChEBI" id="CHEBI:58369"/>
        <dbReference type="ChEBI" id="CHEBI:63528"/>
        <dbReference type="ChEBI" id="CHEBI:456216"/>
        <dbReference type="EC" id="2.7.4.9"/>
    </reaction>
</comment>
<dbReference type="SUPFAM" id="SSF52540">
    <property type="entry name" value="P-loop containing nucleoside triphosphate hydrolases"/>
    <property type="match status" value="1"/>
</dbReference>
<evidence type="ECO:0000259" key="13">
    <source>
        <dbReference type="Pfam" id="PF02223"/>
    </source>
</evidence>
<keyword evidence="6 12" id="KW-0547">Nucleotide-binding</keyword>
<dbReference type="InterPro" id="IPR039430">
    <property type="entry name" value="Thymidylate_kin-like_dom"/>
</dbReference>
<dbReference type="GO" id="GO:0004798">
    <property type="term" value="F:dTMP kinase activity"/>
    <property type="evidence" value="ECO:0007669"/>
    <property type="project" value="UniProtKB-UniRule"/>
</dbReference>
<accession>A0A1E3GTS8</accession>
<name>A0A1E3GTS8_9GAMM</name>
<dbReference type="STRING" id="291169.A9E74_00812"/>
<dbReference type="InterPro" id="IPR018094">
    <property type="entry name" value="Thymidylate_kinase"/>
</dbReference>
<feature type="binding site" evidence="12">
    <location>
        <begin position="10"/>
        <end position="17"/>
    </location>
    <ligand>
        <name>ATP</name>
        <dbReference type="ChEBI" id="CHEBI:30616"/>
    </ligand>
</feature>
<dbReference type="RefSeq" id="WP_069295348.1">
    <property type="nucleotide sequence ID" value="NZ_MCRI01000005.1"/>
</dbReference>
<dbReference type="EMBL" id="MCRI01000005">
    <property type="protein sequence ID" value="ODN67468.1"/>
    <property type="molecule type" value="Genomic_DNA"/>
</dbReference>
<comment type="similarity">
    <text evidence="1 12">Belongs to the thymidylate kinase family.</text>
</comment>
<dbReference type="CDD" id="cd01672">
    <property type="entry name" value="TMPK"/>
    <property type="match status" value="1"/>
</dbReference>
<evidence type="ECO:0000256" key="4">
    <source>
        <dbReference type="ARBA" id="ARBA00022679"/>
    </source>
</evidence>
<dbReference type="FunFam" id="3.40.50.300:FF:000225">
    <property type="entry name" value="Thymidylate kinase"/>
    <property type="match status" value="1"/>
</dbReference>
<gene>
    <name evidence="12 14" type="primary">tmk</name>
    <name evidence="14" type="ORF">A9E74_00812</name>
</gene>
<dbReference type="HAMAP" id="MF_00165">
    <property type="entry name" value="Thymidylate_kinase"/>
    <property type="match status" value="1"/>
</dbReference>
<evidence type="ECO:0000256" key="1">
    <source>
        <dbReference type="ARBA" id="ARBA00009776"/>
    </source>
</evidence>
<feature type="domain" description="Thymidylate kinase-like" evidence="13">
    <location>
        <begin position="8"/>
        <end position="197"/>
    </location>
</feature>
<evidence type="ECO:0000256" key="5">
    <source>
        <dbReference type="ARBA" id="ARBA00022727"/>
    </source>
</evidence>
<keyword evidence="5 12" id="KW-0545">Nucleotide biosynthesis</keyword>
<dbReference type="PATRIC" id="fig|291169.3.peg.814"/>
<evidence type="ECO:0000256" key="2">
    <source>
        <dbReference type="ARBA" id="ARBA00012980"/>
    </source>
</evidence>
<proteinExistence type="inferred from homology"/>
<sequence length="211" mass="23757">MSGKFISIEGIEGAGKSTQLQFIADYLRSHGKQVVVTREPGGTLLGEEIRQVLLKPTDQAMGEDTELLLMFAARSEHIKQVIEPALKRGDWVLSDRFVDATFAYQGGGRGIDEQRISELASWTLQGCHTDVTFLFDLPVAVGQTRVEQRQQQKDRFEQEKQAFFERVRICYLARAKAEPQRIKLIDASQSIEAIQQQLSQHLVQLVDNAAL</sequence>
<dbReference type="EC" id="2.7.4.9" evidence="2 12"/>